<feature type="region of interest" description="Disordered" evidence="1">
    <location>
        <begin position="22"/>
        <end position="92"/>
    </location>
</feature>
<dbReference type="AlphaFoldDB" id="A0A699YJV2"/>
<protein>
    <submittedName>
        <fullName evidence="2">Uncharacterized protein</fullName>
    </submittedName>
</protein>
<accession>A0A699YJV2</accession>
<gene>
    <name evidence="2" type="ORF">HaLaN_04990</name>
</gene>
<evidence type="ECO:0000313" key="2">
    <source>
        <dbReference type="EMBL" id="GFH09781.1"/>
    </source>
</evidence>
<reference evidence="2 3" key="1">
    <citation type="submission" date="2020-02" db="EMBL/GenBank/DDBJ databases">
        <title>Draft genome sequence of Haematococcus lacustris strain NIES-144.</title>
        <authorList>
            <person name="Morimoto D."/>
            <person name="Nakagawa S."/>
            <person name="Yoshida T."/>
            <person name="Sawayama S."/>
        </authorList>
    </citation>
    <scope>NUCLEOTIDE SEQUENCE [LARGE SCALE GENOMIC DNA]</scope>
    <source>
        <strain evidence="2 3">NIES-144</strain>
    </source>
</reference>
<comment type="caution">
    <text evidence="2">The sequence shown here is derived from an EMBL/GenBank/DDBJ whole genome shotgun (WGS) entry which is preliminary data.</text>
</comment>
<sequence length="168" mass="17776">MTSSDVLREKGRAKLAEFKARRAAVVKPHQEPASRAHPSDLLVQDPGQQVHARLEDTSVPSIKNDSSSTTTTLKYTSVPNGLCHQGSPAGQQAEEVAAAALKALQQGHSKAAELQLSSSAASGTDKVVELEARVADLQAKLRKGKASYDKVKAAGDGLKQEADALRQQ</sequence>
<evidence type="ECO:0000313" key="3">
    <source>
        <dbReference type="Proteomes" id="UP000485058"/>
    </source>
</evidence>
<feature type="non-terminal residue" evidence="2">
    <location>
        <position position="1"/>
    </location>
</feature>
<feature type="region of interest" description="Disordered" evidence="1">
    <location>
        <begin position="144"/>
        <end position="168"/>
    </location>
</feature>
<feature type="compositionally biased region" description="Basic and acidic residues" evidence="1">
    <location>
        <begin position="146"/>
        <end position="168"/>
    </location>
</feature>
<feature type="compositionally biased region" description="Basic and acidic residues" evidence="1">
    <location>
        <begin position="28"/>
        <end position="38"/>
    </location>
</feature>
<dbReference type="EMBL" id="BLLF01000262">
    <property type="protein sequence ID" value="GFH09781.1"/>
    <property type="molecule type" value="Genomic_DNA"/>
</dbReference>
<name>A0A699YJV2_HAELA</name>
<organism evidence="2 3">
    <name type="scientific">Haematococcus lacustris</name>
    <name type="common">Green alga</name>
    <name type="synonym">Haematococcus pluvialis</name>
    <dbReference type="NCBI Taxonomy" id="44745"/>
    <lineage>
        <taxon>Eukaryota</taxon>
        <taxon>Viridiplantae</taxon>
        <taxon>Chlorophyta</taxon>
        <taxon>core chlorophytes</taxon>
        <taxon>Chlorophyceae</taxon>
        <taxon>CS clade</taxon>
        <taxon>Chlamydomonadales</taxon>
        <taxon>Haematococcaceae</taxon>
        <taxon>Haematococcus</taxon>
    </lineage>
</organism>
<proteinExistence type="predicted"/>
<evidence type="ECO:0000256" key="1">
    <source>
        <dbReference type="SAM" id="MobiDB-lite"/>
    </source>
</evidence>
<feature type="non-terminal residue" evidence="2">
    <location>
        <position position="168"/>
    </location>
</feature>
<dbReference type="Proteomes" id="UP000485058">
    <property type="component" value="Unassembled WGS sequence"/>
</dbReference>
<keyword evidence="3" id="KW-1185">Reference proteome</keyword>